<feature type="signal peptide" evidence="1">
    <location>
        <begin position="1"/>
        <end position="19"/>
    </location>
</feature>
<reference evidence="3" key="2">
    <citation type="submission" date="2021-04" db="EMBL/GenBank/DDBJ databases">
        <title>Taxonomy of Flavobacteriaceae bacterium ZY171143.</title>
        <authorList>
            <person name="Li F."/>
        </authorList>
    </citation>
    <scope>NUCLEOTIDE SEQUENCE [LARGE SCALE GENOMIC DNA]</scope>
    <source>
        <strain evidence="3">ZY171143</strain>
    </source>
</reference>
<evidence type="ECO:0000313" key="3">
    <source>
        <dbReference type="Proteomes" id="UP000672011"/>
    </source>
</evidence>
<evidence type="ECO:0000313" key="2">
    <source>
        <dbReference type="EMBL" id="QTV06358.1"/>
    </source>
</evidence>
<accession>A0ABX7XEK3</accession>
<keyword evidence="1" id="KW-0732">Signal</keyword>
<organism evidence="2 3">
    <name type="scientific">Faecalibacter bovis</name>
    <dbReference type="NCBI Taxonomy" id="2898187"/>
    <lineage>
        <taxon>Bacteria</taxon>
        <taxon>Pseudomonadati</taxon>
        <taxon>Bacteroidota</taxon>
        <taxon>Flavobacteriia</taxon>
        <taxon>Flavobacteriales</taxon>
        <taxon>Weeksellaceae</taxon>
        <taxon>Faecalibacter</taxon>
    </lineage>
</organism>
<protein>
    <submittedName>
        <fullName evidence="2">Uncharacterized protein</fullName>
    </submittedName>
</protein>
<dbReference type="Proteomes" id="UP000672011">
    <property type="component" value="Chromosome"/>
</dbReference>
<dbReference type="RefSeq" id="WP_230477001.1">
    <property type="nucleotide sequence ID" value="NZ_CP072842.1"/>
</dbReference>
<reference evidence="2 3" key="1">
    <citation type="journal article" date="2021" name="Int. J. Syst. Evol. Microbiol.">
        <title>Faecalibacter bovis sp. nov., isolated from cow faeces.</title>
        <authorList>
            <person name="Li F."/>
            <person name="Zhao W."/>
            <person name="Hong Q."/>
            <person name="Shao Q."/>
            <person name="Song J."/>
            <person name="Yang S."/>
        </authorList>
    </citation>
    <scope>NUCLEOTIDE SEQUENCE [LARGE SCALE GENOMIC DNA]</scope>
    <source>
        <strain evidence="2 3">ZY171143</strain>
    </source>
</reference>
<evidence type="ECO:0000256" key="1">
    <source>
        <dbReference type="SAM" id="SignalP"/>
    </source>
</evidence>
<proteinExistence type="predicted"/>
<gene>
    <name evidence="2" type="ORF">J9309_03235</name>
</gene>
<dbReference type="EMBL" id="CP072842">
    <property type="protein sequence ID" value="QTV06358.1"/>
    <property type="molecule type" value="Genomic_DNA"/>
</dbReference>
<name>A0ABX7XEK3_9FLAO</name>
<sequence>MKRYLLGLALAMSSASLFAQVGVGTDTPKATLDIVAKNTSGTSTDVDGVLIPRVDRARAQSMTQVAPSTLIYVNNSTTGEQINQTKNVDSEGFYYFVLDTANSTTEVKGYWVKLGAEYAKPEFFYMPSVLLPTLATDTKISADGTSGYSYSNGVYTVNLYSLFNKQFGTPVKSSSESSNLTGFVLDANQYDYFITYIDETVFDKESIILLPDGKVSYKVKPDAIIRNGSFMNVVLKVK</sequence>
<feature type="chain" id="PRO_5045855836" evidence="1">
    <location>
        <begin position="20"/>
        <end position="238"/>
    </location>
</feature>
<keyword evidence="3" id="KW-1185">Reference proteome</keyword>